<keyword evidence="3" id="KW-0808">Transferase</keyword>
<keyword evidence="2" id="KW-0328">Glycosyltransferase</keyword>
<protein>
    <submittedName>
        <fullName evidence="8">DUF4433 domain-containing protein</fullName>
    </submittedName>
</protein>
<feature type="domain" description="DarT" evidence="7">
    <location>
        <begin position="1"/>
        <end position="200"/>
    </location>
</feature>
<evidence type="ECO:0000256" key="6">
    <source>
        <dbReference type="PROSITE-ProRule" id="PRU01362"/>
    </source>
</evidence>
<dbReference type="EMBL" id="CP032707">
    <property type="protein sequence ID" value="AYG93972.1"/>
    <property type="molecule type" value="Genomic_DNA"/>
</dbReference>
<dbReference type="AlphaFoldDB" id="A0A494RJ01"/>
<accession>A0A494RJ01</accession>
<proteinExistence type="inferred from homology"/>
<evidence type="ECO:0000313" key="8">
    <source>
        <dbReference type="EMBL" id="AYG93972.1"/>
    </source>
</evidence>
<dbReference type="RefSeq" id="WP_121481132.1">
    <property type="nucleotide sequence ID" value="NZ_CP032707.1"/>
</dbReference>
<keyword evidence="4" id="KW-0548">Nucleotidyltransferase</keyword>
<dbReference type="GO" id="GO:0016757">
    <property type="term" value="F:glycosyltransferase activity"/>
    <property type="evidence" value="ECO:0007669"/>
    <property type="project" value="UniProtKB-KW"/>
</dbReference>
<evidence type="ECO:0000256" key="2">
    <source>
        <dbReference type="ARBA" id="ARBA00022676"/>
    </source>
</evidence>
<dbReference type="Proteomes" id="UP000276984">
    <property type="component" value="Chromosome"/>
</dbReference>
<comment type="caution">
    <text evidence="6">Lacks conserved residue(s) required for the propagation of feature annotation.</text>
</comment>
<evidence type="ECO:0000313" key="9">
    <source>
        <dbReference type="Proteomes" id="UP000276984"/>
    </source>
</evidence>
<dbReference type="OrthoDB" id="9813972at2"/>
<evidence type="ECO:0000256" key="3">
    <source>
        <dbReference type="ARBA" id="ARBA00022679"/>
    </source>
</evidence>
<comment type="similarity">
    <text evidence="6">Belongs to the DarT ADP-ribosyltransferase family.</text>
</comment>
<dbReference type="Pfam" id="PF14487">
    <property type="entry name" value="DarT"/>
    <property type="match status" value="1"/>
</dbReference>
<gene>
    <name evidence="8" type="ORF">D8I30_01285</name>
</gene>
<evidence type="ECO:0000256" key="5">
    <source>
        <dbReference type="ARBA" id="ARBA00023125"/>
    </source>
</evidence>
<dbReference type="GO" id="GO:0016779">
    <property type="term" value="F:nucleotidyltransferase activity"/>
    <property type="evidence" value="ECO:0007669"/>
    <property type="project" value="UniProtKB-KW"/>
</dbReference>
<dbReference type="GO" id="GO:0003677">
    <property type="term" value="F:DNA binding"/>
    <property type="evidence" value="ECO:0007669"/>
    <property type="project" value="UniProtKB-UniRule"/>
</dbReference>
<keyword evidence="1 6" id="KW-1277">Toxin-antitoxin system</keyword>
<organism evidence="8 9">
    <name type="scientific">Brevundimonas naejangsanensis</name>
    <dbReference type="NCBI Taxonomy" id="588932"/>
    <lineage>
        <taxon>Bacteria</taxon>
        <taxon>Pseudomonadati</taxon>
        <taxon>Pseudomonadota</taxon>
        <taxon>Alphaproteobacteria</taxon>
        <taxon>Caulobacterales</taxon>
        <taxon>Caulobacteraceae</taxon>
        <taxon>Brevundimonas</taxon>
    </lineage>
</organism>
<evidence type="ECO:0000256" key="4">
    <source>
        <dbReference type="ARBA" id="ARBA00022695"/>
    </source>
</evidence>
<keyword evidence="5 6" id="KW-0238">DNA-binding</keyword>
<keyword evidence="9" id="KW-1185">Reference proteome</keyword>
<evidence type="ECO:0000259" key="7">
    <source>
        <dbReference type="PROSITE" id="PS52018"/>
    </source>
</evidence>
<reference evidence="8 9" key="1">
    <citation type="submission" date="2018-10" db="EMBL/GenBank/DDBJ databases">
        <title>Complete genome sequence of Brevundimonas naejangsanensis BRV3.</title>
        <authorList>
            <person name="Berrios L."/>
            <person name="Ely B."/>
        </authorList>
    </citation>
    <scope>NUCLEOTIDE SEQUENCE [LARGE SCALE GENOMIC DNA]</scope>
    <source>
        <strain evidence="8 9">BRV3</strain>
    </source>
</reference>
<dbReference type="InterPro" id="IPR029494">
    <property type="entry name" value="DarT"/>
</dbReference>
<evidence type="ECO:0000256" key="1">
    <source>
        <dbReference type="ARBA" id="ARBA00022649"/>
    </source>
</evidence>
<name>A0A494RJ01_9CAUL</name>
<dbReference type="PROSITE" id="PS52018">
    <property type="entry name" value="DART"/>
    <property type="match status" value="1"/>
</dbReference>
<sequence length="200" mass="21655">MTHVGNLQTILAAGELRATARLNAQGTAFTNIAYSSIQAQRAGKVVTCGPGGSLHDYVPFYFTRRSPMLYTINRGNVPCEGGQGALVHLVSNAQAVAAAGLGFAFSDGHGIMAYSSFYDDLAHLGEIDWDVIAAGQWADTVEDGDRKRRKQAEFLVRDRFPIALLQGAVVQTQARADQVNAIAASARQPLRVVVRPDWYY</sequence>